<keyword evidence="10" id="KW-0653">Protein transport</keyword>
<accession>A0A1W2TV52</accession>
<dbReference type="InterPro" id="IPR011009">
    <property type="entry name" value="Kinase-like_dom_sf"/>
</dbReference>
<gene>
    <name evidence="18" type="ORF">SAMD00023353_8100010</name>
</gene>
<evidence type="ECO:0000256" key="3">
    <source>
        <dbReference type="ARBA" id="ARBA00012513"/>
    </source>
</evidence>
<dbReference type="SUPFAM" id="SSF56112">
    <property type="entry name" value="Protein kinase-like (PK-like)"/>
    <property type="match status" value="1"/>
</dbReference>
<evidence type="ECO:0000256" key="12">
    <source>
        <dbReference type="ARBA" id="ARBA00030237"/>
    </source>
</evidence>
<evidence type="ECO:0000256" key="8">
    <source>
        <dbReference type="ARBA" id="ARBA00022777"/>
    </source>
</evidence>
<keyword evidence="8" id="KW-0418">Kinase</keyword>
<keyword evidence="9" id="KW-0067">ATP-binding</keyword>
<dbReference type="Gene3D" id="3.10.260.10">
    <property type="entry name" value="Transcription regulator HTH, APSES-type DNA-binding domain"/>
    <property type="match status" value="2"/>
</dbReference>
<dbReference type="Pfam" id="PF00069">
    <property type="entry name" value="Pkinase"/>
    <property type="match status" value="1"/>
</dbReference>
<sequence>MADTDLIACVYPYKDLAFGYARKAIEDSPRYMPPRHPRQVPQETHQIRGARESTEPPENPGDDDNPDTLPYIELRFSAGPRTSSGFVFGKDSDTSDIVLPTIAHISRRHFALTYKNKFADGCHRLIVRDLGSTGGTIVTYDDGGSKLRRSKFDWIIDGFDVLDRTKMFIIQPHESLKFQVIVNRHDISSPTYVDNVERFRRGVAGAEDLFGVLDIQTGPVTERHSRVHTPVKNPILLPQGWIAQGGFGAVSRHWDVSTGQEYARKQPIGKTYNRKTWEKEIDIMRSISHEHIIRLCFWNKAPLLMYLEYMPFGNLEDEHKRAHFSQDECLVIFQQSLSALAYLHGRSEPVAHRDLKPENILVQYRDADKNPNYLHVRLSDFGLSKTGSLKTMCGSETYCPPEIGNKHTLEKYTKAVDIWSLGVVVLRYAYSLPYPGSGFGMEWCEKIVEEAGSWDSEGLINILQRMLVIDAKARPSAADCLCEASRLVISSQDRSATPTPASYAAGYRATIRHVPREGQGGEEQETLRIPPYSETSTSCAATLIYNPYKEQEVTTQGISQVWQNEPPGNSPNTMPGESVFVRSGAPSRSFSTGSEHTSAFADNASIAESSSGDQYGLGQTYVVEQDQAQAVTDGFINEADQQQRMEDVGLTEALADCHGTNPSPPEPPKSHLSTRSVKHSRGGLVYVVIRRRRVSMRLSDHYVNISEVMTAARLSKSDRDKHVRKLRNRTVVSKQSGLLWAPFEDSIFLCRELQLEEDMKELLAYGPEAPSNEEINLPRKRRLPKAYQILEWNRIQIAYVLSMRIVNATHLLKLGEINRGKLAAFFSHYPQIWKSMRRGPGSVQGTYIKLNDAPTLCHYFGLSQDPINQLLSIPRKSNHEGASEDKALCDNESSHGIAANGNGVTELDPRNNLANNDNQPEAVDGISGVNVENSAYSGFDAASVPRSFHNDPPLQTEDARTIEADHRSLYTERSYTNGSYLAPPNRSFEQLRPR</sequence>
<dbReference type="EMBL" id="DF977526">
    <property type="protein sequence ID" value="GAP92494.1"/>
    <property type="molecule type" value="Genomic_DNA"/>
</dbReference>
<evidence type="ECO:0000259" key="17">
    <source>
        <dbReference type="PROSITE" id="PS50011"/>
    </source>
</evidence>
<evidence type="ECO:0000313" key="19">
    <source>
        <dbReference type="Proteomes" id="UP000054516"/>
    </source>
</evidence>
<name>A0A1W2TV52_ROSNE</name>
<feature type="region of interest" description="Disordered" evidence="15">
    <location>
        <begin position="28"/>
        <end position="69"/>
    </location>
</feature>
<evidence type="ECO:0000256" key="10">
    <source>
        <dbReference type="ARBA" id="ARBA00022927"/>
    </source>
</evidence>
<dbReference type="SUPFAM" id="SSF54616">
    <property type="entry name" value="DNA-binding domain of Mlu1-box binding protein MBP1"/>
    <property type="match status" value="1"/>
</dbReference>
<evidence type="ECO:0000256" key="9">
    <source>
        <dbReference type="ARBA" id="ARBA00022840"/>
    </source>
</evidence>
<dbReference type="OrthoDB" id="10252171at2759"/>
<evidence type="ECO:0000256" key="6">
    <source>
        <dbReference type="ARBA" id="ARBA00022679"/>
    </source>
</evidence>
<dbReference type="AlphaFoldDB" id="A0A1W2TV52"/>
<dbReference type="OMA" id="KERRWAY"/>
<dbReference type="InterPro" id="IPR008984">
    <property type="entry name" value="SMAD_FHA_dom_sf"/>
</dbReference>
<evidence type="ECO:0000256" key="5">
    <source>
        <dbReference type="ARBA" id="ARBA00022527"/>
    </source>
</evidence>
<keyword evidence="4" id="KW-0813">Transport</keyword>
<feature type="domain" description="FHA" evidence="16">
    <location>
        <begin position="86"/>
        <end position="139"/>
    </location>
</feature>
<dbReference type="GO" id="GO:0005776">
    <property type="term" value="C:autophagosome"/>
    <property type="evidence" value="ECO:0007669"/>
    <property type="project" value="TreeGrafter"/>
</dbReference>
<proteinExistence type="inferred from homology"/>
<dbReference type="PROSITE" id="PS00108">
    <property type="entry name" value="PROTEIN_KINASE_ST"/>
    <property type="match status" value="1"/>
</dbReference>
<organism evidence="18">
    <name type="scientific">Rosellinia necatrix</name>
    <name type="common">White root-rot fungus</name>
    <dbReference type="NCBI Taxonomy" id="77044"/>
    <lineage>
        <taxon>Eukaryota</taxon>
        <taxon>Fungi</taxon>
        <taxon>Dikarya</taxon>
        <taxon>Ascomycota</taxon>
        <taxon>Pezizomycotina</taxon>
        <taxon>Sordariomycetes</taxon>
        <taxon>Xylariomycetidae</taxon>
        <taxon>Xylariales</taxon>
        <taxon>Xylariaceae</taxon>
        <taxon>Rosellinia</taxon>
    </lineage>
</organism>
<comment type="similarity">
    <text evidence="2">Belongs to the protein kinase superfamily. CAMK Ser/Thr protein kinase family. CHEK2 subfamily.</text>
</comment>
<evidence type="ECO:0000256" key="1">
    <source>
        <dbReference type="ARBA" id="ARBA00004623"/>
    </source>
</evidence>
<comment type="subcellular location">
    <subcellularLocation>
        <location evidence="1">Preautophagosomal structure membrane</location>
        <topology evidence="1">Peripheral membrane protein</topology>
    </subcellularLocation>
</comment>
<keyword evidence="5" id="KW-0723">Serine/threonine-protein kinase</keyword>
<dbReference type="STRING" id="77044.A0A1W2TV52"/>
<keyword evidence="6" id="KW-0808">Transferase</keyword>
<comment type="catalytic activity">
    <reaction evidence="14">
        <text>L-seryl-[protein] + ATP = O-phospho-L-seryl-[protein] + ADP + H(+)</text>
        <dbReference type="Rhea" id="RHEA:17989"/>
        <dbReference type="Rhea" id="RHEA-COMP:9863"/>
        <dbReference type="Rhea" id="RHEA-COMP:11604"/>
        <dbReference type="ChEBI" id="CHEBI:15378"/>
        <dbReference type="ChEBI" id="CHEBI:29999"/>
        <dbReference type="ChEBI" id="CHEBI:30616"/>
        <dbReference type="ChEBI" id="CHEBI:83421"/>
        <dbReference type="ChEBI" id="CHEBI:456216"/>
        <dbReference type="EC" id="2.7.11.1"/>
    </reaction>
</comment>
<evidence type="ECO:0000256" key="15">
    <source>
        <dbReference type="SAM" id="MobiDB-lite"/>
    </source>
</evidence>
<dbReference type="PANTHER" id="PTHR24348">
    <property type="entry name" value="SERINE/THREONINE-PROTEIN KINASE UNC-51-RELATED"/>
    <property type="match status" value="1"/>
</dbReference>
<evidence type="ECO:0000259" key="16">
    <source>
        <dbReference type="PROSITE" id="PS50006"/>
    </source>
</evidence>
<dbReference type="Gene3D" id="2.60.200.20">
    <property type="match status" value="1"/>
</dbReference>
<protein>
    <recommendedName>
        <fullName evidence="3">non-specific serine/threonine protein kinase</fullName>
        <ecNumber evidence="3">2.7.11.1</ecNumber>
    </recommendedName>
    <alternativeName>
        <fullName evidence="12">Autophagy-related protein 1</fullName>
    </alternativeName>
</protein>
<dbReference type="EC" id="2.7.11.1" evidence="3"/>
<feature type="compositionally biased region" description="Basic and acidic residues" evidence="15">
    <location>
        <begin position="45"/>
        <end position="54"/>
    </location>
</feature>
<evidence type="ECO:0000256" key="2">
    <source>
        <dbReference type="ARBA" id="ARBA00005575"/>
    </source>
</evidence>
<dbReference type="Pfam" id="PF00498">
    <property type="entry name" value="FHA"/>
    <property type="match status" value="1"/>
</dbReference>
<dbReference type="InterPro" id="IPR036887">
    <property type="entry name" value="HTH_APSES_sf"/>
</dbReference>
<dbReference type="InterPro" id="IPR000719">
    <property type="entry name" value="Prot_kinase_dom"/>
</dbReference>
<dbReference type="PROSITE" id="PS50011">
    <property type="entry name" value="PROTEIN_KINASE_DOM"/>
    <property type="match status" value="1"/>
</dbReference>
<dbReference type="GO" id="GO:0015031">
    <property type="term" value="P:protein transport"/>
    <property type="evidence" value="ECO:0007669"/>
    <property type="project" value="UniProtKB-KW"/>
</dbReference>
<evidence type="ECO:0000256" key="4">
    <source>
        <dbReference type="ARBA" id="ARBA00022448"/>
    </source>
</evidence>
<dbReference type="Gene3D" id="1.10.510.10">
    <property type="entry name" value="Transferase(Phosphotransferase) domain 1"/>
    <property type="match status" value="1"/>
</dbReference>
<evidence type="ECO:0000256" key="13">
    <source>
        <dbReference type="ARBA" id="ARBA00047899"/>
    </source>
</evidence>
<feature type="domain" description="Protein kinase" evidence="17">
    <location>
        <begin position="236"/>
        <end position="487"/>
    </location>
</feature>
<dbReference type="GO" id="GO:0034045">
    <property type="term" value="C:phagophore assembly site membrane"/>
    <property type="evidence" value="ECO:0007669"/>
    <property type="project" value="UniProtKB-SubCell"/>
</dbReference>
<dbReference type="GO" id="GO:0004674">
    <property type="term" value="F:protein serine/threonine kinase activity"/>
    <property type="evidence" value="ECO:0007669"/>
    <property type="project" value="UniProtKB-KW"/>
</dbReference>
<keyword evidence="11" id="KW-0072">Autophagy</keyword>
<feature type="region of interest" description="Disordered" evidence="15">
    <location>
        <begin position="973"/>
        <end position="994"/>
    </location>
</feature>
<keyword evidence="19" id="KW-1185">Reference proteome</keyword>
<dbReference type="InterPro" id="IPR008271">
    <property type="entry name" value="Ser/Thr_kinase_AS"/>
</dbReference>
<keyword evidence="7" id="KW-0547">Nucleotide-binding</keyword>
<dbReference type="PANTHER" id="PTHR24348:SF22">
    <property type="entry name" value="NON-SPECIFIC SERINE_THREONINE PROTEIN KINASE"/>
    <property type="match status" value="1"/>
</dbReference>
<evidence type="ECO:0000313" key="18">
    <source>
        <dbReference type="EMBL" id="GAP92494.1"/>
    </source>
</evidence>
<dbReference type="SMART" id="SM00220">
    <property type="entry name" value="S_TKc"/>
    <property type="match status" value="1"/>
</dbReference>
<evidence type="ECO:0000256" key="14">
    <source>
        <dbReference type="ARBA" id="ARBA00048679"/>
    </source>
</evidence>
<comment type="catalytic activity">
    <reaction evidence="13">
        <text>L-threonyl-[protein] + ATP = O-phospho-L-threonyl-[protein] + ADP + H(+)</text>
        <dbReference type="Rhea" id="RHEA:46608"/>
        <dbReference type="Rhea" id="RHEA-COMP:11060"/>
        <dbReference type="Rhea" id="RHEA-COMP:11605"/>
        <dbReference type="ChEBI" id="CHEBI:15378"/>
        <dbReference type="ChEBI" id="CHEBI:30013"/>
        <dbReference type="ChEBI" id="CHEBI:30616"/>
        <dbReference type="ChEBI" id="CHEBI:61977"/>
        <dbReference type="ChEBI" id="CHEBI:456216"/>
        <dbReference type="EC" id="2.7.11.1"/>
    </reaction>
</comment>
<dbReference type="CDD" id="cd00060">
    <property type="entry name" value="FHA"/>
    <property type="match status" value="1"/>
</dbReference>
<dbReference type="GO" id="GO:0003677">
    <property type="term" value="F:DNA binding"/>
    <property type="evidence" value="ECO:0007669"/>
    <property type="project" value="InterPro"/>
</dbReference>
<dbReference type="GO" id="GO:0000045">
    <property type="term" value="P:autophagosome assembly"/>
    <property type="evidence" value="ECO:0007669"/>
    <property type="project" value="TreeGrafter"/>
</dbReference>
<feature type="region of interest" description="Disordered" evidence="15">
    <location>
        <begin position="892"/>
        <end position="925"/>
    </location>
</feature>
<dbReference type="Proteomes" id="UP000054516">
    <property type="component" value="Unassembled WGS sequence"/>
</dbReference>
<reference evidence="18" key="1">
    <citation type="submission" date="2016-03" db="EMBL/GenBank/DDBJ databases">
        <title>Draft genome sequence of Rosellinia necatrix.</title>
        <authorList>
            <person name="Kanematsu S."/>
        </authorList>
    </citation>
    <scope>NUCLEOTIDE SEQUENCE [LARGE SCALE GENOMIC DNA]</scope>
    <source>
        <strain evidence="18">W97</strain>
    </source>
</reference>
<evidence type="ECO:0000256" key="7">
    <source>
        <dbReference type="ARBA" id="ARBA00022741"/>
    </source>
</evidence>
<dbReference type="GO" id="GO:0005524">
    <property type="term" value="F:ATP binding"/>
    <property type="evidence" value="ECO:0007669"/>
    <property type="project" value="UniProtKB-KW"/>
</dbReference>
<dbReference type="GO" id="GO:0005829">
    <property type="term" value="C:cytosol"/>
    <property type="evidence" value="ECO:0007669"/>
    <property type="project" value="TreeGrafter"/>
</dbReference>
<dbReference type="GO" id="GO:0010506">
    <property type="term" value="P:regulation of autophagy"/>
    <property type="evidence" value="ECO:0007669"/>
    <property type="project" value="InterPro"/>
</dbReference>
<dbReference type="SUPFAM" id="SSF49879">
    <property type="entry name" value="SMAD/FHA domain"/>
    <property type="match status" value="1"/>
</dbReference>
<dbReference type="InterPro" id="IPR000253">
    <property type="entry name" value="FHA_dom"/>
</dbReference>
<dbReference type="InterPro" id="IPR045269">
    <property type="entry name" value="Atg1-like"/>
</dbReference>
<dbReference type="PROSITE" id="PS50006">
    <property type="entry name" value="FHA_DOMAIN"/>
    <property type="match status" value="1"/>
</dbReference>
<evidence type="ECO:0000256" key="11">
    <source>
        <dbReference type="ARBA" id="ARBA00023006"/>
    </source>
</evidence>